<dbReference type="Gene3D" id="3.40.630.30">
    <property type="match status" value="1"/>
</dbReference>
<dbReference type="GO" id="GO:0016746">
    <property type="term" value="F:acyltransferase activity"/>
    <property type="evidence" value="ECO:0007669"/>
    <property type="project" value="UniProtKB-KW"/>
</dbReference>
<dbReference type="Gene3D" id="3.40.630.90">
    <property type="match status" value="2"/>
</dbReference>
<dbReference type="EC" id="2.3.1.-" evidence="2"/>
<organism evidence="2 3">
    <name type="scientific">Actinoplanes subglobosus</name>
    <dbReference type="NCBI Taxonomy" id="1547892"/>
    <lineage>
        <taxon>Bacteria</taxon>
        <taxon>Bacillati</taxon>
        <taxon>Actinomycetota</taxon>
        <taxon>Actinomycetes</taxon>
        <taxon>Micromonosporales</taxon>
        <taxon>Micromonosporaceae</taxon>
        <taxon>Actinoplanes</taxon>
    </lineage>
</organism>
<comment type="caution">
    <text evidence="2">The sequence shown here is derived from an EMBL/GenBank/DDBJ whole genome shotgun (WGS) entry which is preliminary data.</text>
</comment>
<evidence type="ECO:0000259" key="1">
    <source>
        <dbReference type="PROSITE" id="PS51186"/>
    </source>
</evidence>
<dbReference type="SUPFAM" id="SSF55729">
    <property type="entry name" value="Acyl-CoA N-acyltransferases (Nat)"/>
    <property type="match status" value="1"/>
</dbReference>
<keyword evidence="2" id="KW-0012">Acyltransferase</keyword>
<feature type="domain" description="N-acetyltransferase" evidence="1">
    <location>
        <begin position="4"/>
        <end position="145"/>
    </location>
</feature>
<dbReference type="InterPro" id="IPR041496">
    <property type="entry name" value="YitH/HolE_GNAT"/>
</dbReference>
<dbReference type="PANTHER" id="PTHR47237">
    <property type="entry name" value="SLL0310 PROTEIN"/>
    <property type="match status" value="1"/>
</dbReference>
<gene>
    <name evidence="2" type="ORF">ACFO0C_07310</name>
</gene>
<proteinExistence type="predicted"/>
<dbReference type="InterPro" id="IPR000182">
    <property type="entry name" value="GNAT_dom"/>
</dbReference>
<keyword evidence="2" id="KW-0808">Transferase</keyword>
<dbReference type="Proteomes" id="UP001595867">
    <property type="component" value="Unassembled WGS sequence"/>
</dbReference>
<name>A0ABV8IKJ2_9ACTN</name>
<dbReference type="RefSeq" id="WP_378065774.1">
    <property type="nucleotide sequence ID" value="NZ_JBHSBL010000006.1"/>
</dbReference>
<reference evidence="3" key="1">
    <citation type="journal article" date="2019" name="Int. J. Syst. Evol. Microbiol.">
        <title>The Global Catalogue of Microorganisms (GCM) 10K type strain sequencing project: providing services to taxonomists for standard genome sequencing and annotation.</title>
        <authorList>
            <consortium name="The Broad Institute Genomics Platform"/>
            <consortium name="The Broad Institute Genome Sequencing Center for Infectious Disease"/>
            <person name="Wu L."/>
            <person name="Ma J."/>
        </authorList>
    </citation>
    <scope>NUCLEOTIDE SEQUENCE [LARGE SCALE GENOMIC DNA]</scope>
    <source>
        <strain evidence="3">TBRC 5832</strain>
    </source>
</reference>
<keyword evidence="3" id="KW-1185">Reference proteome</keyword>
<sequence length="311" mass="32651">MAEFRVSAASADDVRVIAGWAVAEGWNPGDGDESAFYPADPGGFLVGRLDGQMITSISAIRYGSEHGFIGLYLTVPEFRGRGFGYMTWQAGMERLAGRNVGLDGVVAQQDNYRKSGFRDAWTTTRYQGVLGGLARTAGIEVLDARSVGFGELAAYDRRFFPAERDAFLALWITLPGRRALVARRNGVVVGFAARRPAGDVDRIGPLFADSPEIAESLLAELSGTGDGTRPATVGGAALIGGGTALLGGGVVPAGADEVPVMIDVPVDNRAANALAERGGLKPAWDTARMYTGGVPEIDRPGIFAVTSLELG</sequence>
<dbReference type="PANTHER" id="PTHR47237:SF1">
    <property type="entry name" value="SLL0310 PROTEIN"/>
    <property type="match status" value="1"/>
</dbReference>
<dbReference type="Pfam" id="PF00583">
    <property type="entry name" value="Acetyltransf_1"/>
    <property type="match status" value="1"/>
</dbReference>
<evidence type="ECO:0000313" key="2">
    <source>
        <dbReference type="EMBL" id="MFC4064732.1"/>
    </source>
</evidence>
<protein>
    <submittedName>
        <fullName evidence="2">GNAT family N-acetyltransferase</fullName>
        <ecNumber evidence="2">2.3.1.-</ecNumber>
    </submittedName>
</protein>
<dbReference type="Pfam" id="PF18014">
    <property type="entry name" value="Acetyltransf_18"/>
    <property type="match status" value="1"/>
</dbReference>
<evidence type="ECO:0000313" key="3">
    <source>
        <dbReference type="Proteomes" id="UP001595867"/>
    </source>
</evidence>
<dbReference type="InterPro" id="IPR052729">
    <property type="entry name" value="Acyl/Acetyltrans_Enzymes"/>
</dbReference>
<dbReference type="PROSITE" id="PS51186">
    <property type="entry name" value="GNAT"/>
    <property type="match status" value="1"/>
</dbReference>
<dbReference type="InterPro" id="IPR016181">
    <property type="entry name" value="Acyl_CoA_acyltransferase"/>
</dbReference>
<dbReference type="EMBL" id="JBHSBL010000006">
    <property type="protein sequence ID" value="MFC4064732.1"/>
    <property type="molecule type" value="Genomic_DNA"/>
</dbReference>
<accession>A0ABV8IKJ2</accession>